<comment type="caution">
    <text evidence="4">The sequence shown here is derived from an EMBL/GenBank/DDBJ whole genome shotgun (WGS) entry which is preliminary data.</text>
</comment>
<evidence type="ECO:0000313" key="5">
    <source>
        <dbReference type="Proteomes" id="UP000218231"/>
    </source>
</evidence>
<dbReference type="InterPro" id="IPR006921">
    <property type="entry name" value="Interferon-rel_develop_reg_C"/>
</dbReference>
<dbReference type="Pfam" id="PF05004">
    <property type="entry name" value="IFRD"/>
    <property type="match status" value="1"/>
</dbReference>
<dbReference type="PANTHER" id="PTHR12354:SF1">
    <property type="entry name" value="INTERFERON-RELATED DEVELOPMENTAL REGULATOR 1"/>
    <property type="match status" value="1"/>
</dbReference>
<protein>
    <recommendedName>
        <fullName evidence="6">Interferon-related developmental regulator N-terminal domain-containing protein</fullName>
    </recommendedName>
</protein>
<dbReference type="Pfam" id="PF04836">
    <property type="entry name" value="IFRD_C"/>
    <property type="match status" value="1"/>
</dbReference>
<feature type="region of interest" description="Disordered" evidence="1">
    <location>
        <begin position="1"/>
        <end position="42"/>
    </location>
</feature>
<evidence type="ECO:0000259" key="2">
    <source>
        <dbReference type="Pfam" id="PF04836"/>
    </source>
</evidence>
<dbReference type="InterPro" id="IPR007701">
    <property type="entry name" value="Interferon-rel_develop_reg_N"/>
</dbReference>
<accession>A0A2A2KZM8</accession>
<reference evidence="4 5" key="1">
    <citation type="journal article" date="2017" name="Curr. Biol.">
        <title>Genome architecture and evolution of a unichromosomal asexual nematode.</title>
        <authorList>
            <person name="Fradin H."/>
            <person name="Zegar C."/>
            <person name="Gutwein M."/>
            <person name="Lucas J."/>
            <person name="Kovtun M."/>
            <person name="Corcoran D."/>
            <person name="Baugh L.R."/>
            <person name="Kiontke K."/>
            <person name="Gunsalus K."/>
            <person name="Fitch D.H."/>
            <person name="Piano F."/>
        </authorList>
    </citation>
    <scope>NUCLEOTIDE SEQUENCE [LARGE SCALE GENOMIC DNA]</scope>
    <source>
        <strain evidence="4">PF1309</strain>
    </source>
</reference>
<gene>
    <name evidence="4" type="ORF">WR25_17033</name>
</gene>
<evidence type="ECO:0008006" key="6">
    <source>
        <dbReference type="Google" id="ProtNLM"/>
    </source>
</evidence>
<dbReference type="OrthoDB" id="686784at2759"/>
<dbReference type="Proteomes" id="UP000218231">
    <property type="component" value="Unassembled WGS sequence"/>
</dbReference>
<dbReference type="InterPro" id="IPR039777">
    <property type="entry name" value="IFRD"/>
</dbReference>
<evidence type="ECO:0000256" key="1">
    <source>
        <dbReference type="SAM" id="MobiDB-lite"/>
    </source>
</evidence>
<feature type="domain" description="Interferon-related developmental regulator N-terminal" evidence="3">
    <location>
        <begin position="84"/>
        <end position="219"/>
    </location>
</feature>
<dbReference type="AlphaFoldDB" id="A0A2A2KZM8"/>
<dbReference type="PANTHER" id="PTHR12354">
    <property type="entry name" value="INTERFERON-RELATED DEVELOPMENTAL REGULATOR"/>
    <property type="match status" value="1"/>
</dbReference>
<evidence type="ECO:0000313" key="4">
    <source>
        <dbReference type="EMBL" id="PAV79317.1"/>
    </source>
</evidence>
<dbReference type="STRING" id="2018661.A0A2A2KZM8"/>
<organism evidence="4 5">
    <name type="scientific">Diploscapter pachys</name>
    <dbReference type="NCBI Taxonomy" id="2018661"/>
    <lineage>
        <taxon>Eukaryota</taxon>
        <taxon>Metazoa</taxon>
        <taxon>Ecdysozoa</taxon>
        <taxon>Nematoda</taxon>
        <taxon>Chromadorea</taxon>
        <taxon>Rhabditida</taxon>
        <taxon>Rhabditina</taxon>
        <taxon>Rhabditomorpha</taxon>
        <taxon>Rhabditoidea</taxon>
        <taxon>Rhabditidae</taxon>
        <taxon>Diploscapter</taxon>
    </lineage>
</organism>
<evidence type="ECO:0000259" key="3">
    <source>
        <dbReference type="Pfam" id="PF05004"/>
    </source>
</evidence>
<keyword evidence="5" id="KW-1185">Reference proteome</keyword>
<sequence>MGKSKSRNRNKERDSSYLSQNRFHRDEEEGSGSEDSVSTHLTFDEDMRSVQGEFEEEADIFMDALAEHIQNASEKKRKTNLSISVRTAALRHLQLALTSRKTDEEAIIAAYLLALISIQINEEISDSIEDCLSTMRTIVMDPSRMVAVRTTCALSLAITTHLACTNDDSTANTVKSLRSVWTTRLSTINPLVTIATLSAWALCLQDAHISVINSAMSDQLLQKYATEASRSRAKKDKRIQRFTFRQIYASICDEEPPSLAIKSGREVLQLNDNSHKLLYDLLVQVLRGGMMRQIQQNKMLRELFDMEETPAHVPKVDKSTRMAIHEENTKERNRQRGKLRDKRSDFFS</sequence>
<name>A0A2A2KZM8_9BILA</name>
<feature type="domain" description="Interferon-related developmental regulator C-terminal" evidence="2">
    <location>
        <begin position="297"/>
        <end position="344"/>
    </location>
</feature>
<proteinExistence type="predicted"/>
<feature type="compositionally biased region" description="Basic and acidic residues" evidence="1">
    <location>
        <begin position="314"/>
        <end position="334"/>
    </location>
</feature>
<dbReference type="EMBL" id="LIAE01007433">
    <property type="protein sequence ID" value="PAV79317.1"/>
    <property type="molecule type" value="Genomic_DNA"/>
</dbReference>
<feature type="region of interest" description="Disordered" evidence="1">
    <location>
        <begin position="311"/>
        <end position="348"/>
    </location>
</feature>